<keyword evidence="2" id="KW-1185">Reference proteome</keyword>
<evidence type="ECO:0000313" key="1">
    <source>
        <dbReference type="EMBL" id="KAL1488357.1"/>
    </source>
</evidence>
<evidence type="ECO:0000313" key="2">
    <source>
        <dbReference type="Proteomes" id="UP001566132"/>
    </source>
</evidence>
<reference evidence="1 2" key="1">
    <citation type="submission" date="2024-05" db="EMBL/GenBank/DDBJ databases">
        <title>Genetic variation in Jamaican populations of the coffee berry borer (Hypothenemus hampei).</title>
        <authorList>
            <person name="Errbii M."/>
            <person name="Myrie A."/>
        </authorList>
    </citation>
    <scope>NUCLEOTIDE SEQUENCE [LARGE SCALE GENOMIC DNA]</scope>
    <source>
        <strain evidence="1">JA-Hopewell-2020-01-JO</strain>
        <tissue evidence="1">Whole body</tissue>
    </source>
</reference>
<comment type="caution">
    <text evidence="1">The sequence shown here is derived from an EMBL/GenBank/DDBJ whole genome shotgun (WGS) entry which is preliminary data.</text>
</comment>
<sequence length="211" mass="24520">MALLAIDNDQNRASIFFQNELNKLKQWFSDWKIKWDVIRERCQEKTVLLANESFLKIVGDVNNVHESTTSRVVYQVCVKIAELAFLYITFPDTCDEKQEAIGQFKHIARFLRCVGVIDYTRIKIPSPGCENVENFMNQKGYFSRLQHTKVKAIIVACAVLHNIACETKDDLPSLEPEDEELLELENNIITNVNLPNNRDGYLRYSLIYCYF</sequence>
<gene>
    <name evidence="1" type="ORF">ABEB36_014834</name>
</gene>
<evidence type="ECO:0008006" key="3">
    <source>
        <dbReference type="Google" id="ProtNLM"/>
    </source>
</evidence>
<proteinExistence type="predicted"/>
<dbReference type="Proteomes" id="UP001566132">
    <property type="component" value="Unassembled WGS sequence"/>
</dbReference>
<dbReference type="EMBL" id="JBDJPC010000014">
    <property type="protein sequence ID" value="KAL1488357.1"/>
    <property type="molecule type" value="Genomic_DNA"/>
</dbReference>
<protein>
    <recommendedName>
        <fullName evidence="3">Nuclease HARBI1</fullName>
    </recommendedName>
</protein>
<dbReference type="AlphaFoldDB" id="A0ABD1E333"/>
<organism evidence="1 2">
    <name type="scientific">Hypothenemus hampei</name>
    <name type="common">Coffee berry borer</name>
    <dbReference type="NCBI Taxonomy" id="57062"/>
    <lineage>
        <taxon>Eukaryota</taxon>
        <taxon>Metazoa</taxon>
        <taxon>Ecdysozoa</taxon>
        <taxon>Arthropoda</taxon>
        <taxon>Hexapoda</taxon>
        <taxon>Insecta</taxon>
        <taxon>Pterygota</taxon>
        <taxon>Neoptera</taxon>
        <taxon>Endopterygota</taxon>
        <taxon>Coleoptera</taxon>
        <taxon>Polyphaga</taxon>
        <taxon>Cucujiformia</taxon>
        <taxon>Curculionidae</taxon>
        <taxon>Scolytinae</taxon>
        <taxon>Hypothenemus</taxon>
    </lineage>
</organism>
<accession>A0ABD1E333</accession>
<name>A0ABD1E333_HYPHA</name>